<evidence type="ECO:0000313" key="2">
    <source>
        <dbReference type="EMBL" id="GBO37023.1"/>
    </source>
</evidence>
<dbReference type="AlphaFoldDB" id="A0A4Y2WHI4"/>
<dbReference type="EMBL" id="BGPR01061336">
    <property type="protein sequence ID" value="GBO37022.1"/>
    <property type="molecule type" value="Genomic_DNA"/>
</dbReference>
<dbReference type="SUPFAM" id="SSF48695">
    <property type="entry name" value="Multiheme cytochromes"/>
    <property type="match status" value="1"/>
</dbReference>
<gene>
    <name evidence="1" type="ORF">AVEN_274135_1</name>
    <name evidence="2" type="ORF">AVEN_69262_1</name>
</gene>
<keyword evidence="3" id="KW-1185">Reference proteome</keyword>
<evidence type="ECO:0000313" key="3">
    <source>
        <dbReference type="Proteomes" id="UP000499080"/>
    </source>
</evidence>
<proteinExistence type="predicted"/>
<organism evidence="2 3">
    <name type="scientific">Araneus ventricosus</name>
    <name type="common">Orbweaver spider</name>
    <name type="synonym">Epeira ventricosa</name>
    <dbReference type="NCBI Taxonomy" id="182803"/>
    <lineage>
        <taxon>Eukaryota</taxon>
        <taxon>Metazoa</taxon>
        <taxon>Ecdysozoa</taxon>
        <taxon>Arthropoda</taxon>
        <taxon>Chelicerata</taxon>
        <taxon>Arachnida</taxon>
        <taxon>Araneae</taxon>
        <taxon>Araneomorphae</taxon>
        <taxon>Entelegynae</taxon>
        <taxon>Araneoidea</taxon>
        <taxon>Araneidae</taxon>
        <taxon>Araneus</taxon>
    </lineage>
</organism>
<protein>
    <submittedName>
        <fullName evidence="2">Uncharacterized protein</fullName>
    </submittedName>
</protein>
<comment type="caution">
    <text evidence="2">The sequence shown here is derived from an EMBL/GenBank/DDBJ whole genome shotgun (WGS) entry which is preliminary data.</text>
</comment>
<dbReference type="Proteomes" id="UP000499080">
    <property type="component" value="Unassembled WGS sequence"/>
</dbReference>
<dbReference type="InterPro" id="IPR036280">
    <property type="entry name" value="Multihaem_cyt_sf"/>
</dbReference>
<accession>A0A4Y2WHI4</accession>
<name>A0A4Y2WHI4_ARAVE</name>
<dbReference type="EMBL" id="BGPR01061338">
    <property type="protein sequence ID" value="GBO37023.1"/>
    <property type="molecule type" value="Genomic_DNA"/>
</dbReference>
<evidence type="ECO:0000313" key="1">
    <source>
        <dbReference type="EMBL" id="GBO37022.1"/>
    </source>
</evidence>
<sequence length="1065" mass="120622">MSNLLQACCKLKLISGLPHQICHDKLISRKIKLAASVHAIWVLKIGCFLKQRQRLSVSVLHHLCSAHVLQSWCEVCHNNFTSNLFSSGLVDYALLLCRKFAAKVSHQVSHDKLISRKIKLAASVHVIWVLKIGCFLKQRQRLSVSVLHHLCSAHVLQSWCEVCHNNFTSNLFSSGLVDYALLLCRKFAAKVSHQVSHDKLISRKIKLAASVHVIWVLKIGCFLKQRQRLSVSVLHHLCSAHVLQSWCEVCHNNFTSNLFSSGLVDYALLLCRKFAAKVSHQVSHDKLISRKIKLAASVHVIWVLKIGCFLKQRQRLSVSVLHHLCSAHVLQSWCEVCHNNFTSNLFSSGLVDYALLLCRKFAAKVSHQVSHDKLISRKIKLAASVHVIWVLKIGCFLKQRQRLSVSVLHHLCSAHVLQSWCEVCHNNFTSNLFSSGLVDYALLLCRKFAAKVSHQVSHDKLISRKIKLAASVHVIWVLKIGCFLKQRQRLSVSVLHHLCSAHVLQSWCEVCHNNFTSNLFSSGLVDYALLLCRKFAAKVSHQVSHDKLISRKIKLAASVHVIWVLKIGCFLKQRQRLSVSVLHHLCSAHVLQSWCEVCHNNFTSNLFSSGLVDYALLLCRKFAAKVSHQVSHDKLISRKIKLAASVHVIWVLKIGCFLKQRQRLSVSVLHHLCSAHVLQSWCEVCHNNFTSNLFSSGLVDYALLLCRKFAAKVSHQVSHDKLISRKIKLAASVHVIWVLKIGCFLKQRQRLSVSVLHHLCSAHVLQSWCEVCHNNFTSNLFSSGLVDYALLLCRKFAAKVSHQVSHDKLISRKIKLAASVHVIWVLKIGCFLKQRQRLSVSVLHHLCSAHVLQSWCEVCHNNFTSNLFSSGLVDYALLLCRKFAAKVSHQVSHDKLISRKIKLAASVHVIWVLKIGCFLKQRQRLSVSVLHHLCSAHVLQSWCEVCHNNFTSNLFSSGLVDYALLLCRKFAAKVSHQVSHDKLISRKIKLAASVHVIWVLKIGCFLKQRQRLSVSVLHHLCSTHVLQSWCEVCHNNFTTNLFCKWVGRLCFVTLQEVCCKSVTSS</sequence>
<reference evidence="2 3" key="1">
    <citation type="journal article" date="2019" name="Sci. Rep.">
        <title>Orb-weaving spider Araneus ventricosus genome elucidates the spidroin gene catalogue.</title>
        <authorList>
            <person name="Kono N."/>
            <person name="Nakamura H."/>
            <person name="Ohtoshi R."/>
            <person name="Moran D.A.P."/>
            <person name="Shinohara A."/>
            <person name="Yoshida Y."/>
            <person name="Fujiwara M."/>
            <person name="Mori M."/>
            <person name="Tomita M."/>
            <person name="Arakawa K."/>
        </authorList>
    </citation>
    <scope>NUCLEOTIDE SEQUENCE [LARGE SCALE GENOMIC DNA]</scope>
</reference>